<dbReference type="InterPro" id="IPR023187">
    <property type="entry name" value="Tscrpt_reg_MarR-type_CS"/>
</dbReference>
<dbReference type="InterPro" id="IPR036388">
    <property type="entry name" value="WH-like_DNA-bd_sf"/>
</dbReference>
<dbReference type="InterPro" id="IPR000835">
    <property type="entry name" value="HTH_MarR-typ"/>
</dbReference>
<organism evidence="5 6">
    <name type="scientific">Parvularcula mediterranea</name>
    <dbReference type="NCBI Taxonomy" id="2732508"/>
    <lineage>
        <taxon>Bacteria</taxon>
        <taxon>Pseudomonadati</taxon>
        <taxon>Pseudomonadota</taxon>
        <taxon>Alphaproteobacteria</taxon>
        <taxon>Parvularculales</taxon>
        <taxon>Parvularculaceae</taxon>
        <taxon>Parvularcula</taxon>
    </lineage>
</organism>
<evidence type="ECO:0000259" key="4">
    <source>
        <dbReference type="PROSITE" id="PS50995"/>
    </source>
</evidence>
<reference evidence="5 6" key="1">
    <citation type="submission" date="2020-05" db="EMBL/GenBank/DDBJ databases">
        <title>Parvularcula mediterraneae sp. nov., isolated from polypropylene straw from shallow seawater of the seashore of Laganas in Zakynthos island, Greece.</title>
        <authorList>
            <person name="Szabo I."/>
            <person name="Al-Omari J."/>
            <person name="Rado J."/>
            <person name="Szerdahelyi G.S."/>
        </authorList>
    </citation>
    <scope>NUCLEOTIDE SEQUENCE [LARGE SCALE GENOMIC DNA]</scope>
    <source>
        <strain evidence="5 6">ZS-1/3</strain>
    </source>
</reference>
<gene>
    <name evidence="5" type="ORF">HK107_07065</name>
</gene>
<keyword evidence="2" id="KW-0238">DNA-binding</keyword>
<evidence type="ECO:0000256" key="2">
    <source>
        <dbReference type="ARBA" id="ARBA00023125"/>
    </source>
</evidence>
<sequence>MGRSILAEVIEMPYRCNRNQFQLQPIEAGPMAPQTHRKENARAADVFRLDDSWVYKITVLADLVARKVSAVVAETSGLNLSQWRVLAAVADEPGRTSSEVVAVTPMDKAIVSRAVRVLIDMGLLRREASQEDGRRAHLQLTDEGEAVYRRLVEALDRSGASGLQLLPGEEGAALNARLDALIEDYQS</sequence>
<keyword evidence="1" id="KW-0805">Transcription regulation</keyword>
<accession>A0A7Y3RL36</accession>
<evidence type="ECO:0000313" key="5">
    <source>
        <dbReference type="EMBL" id="NNU16079.1"/>
    </source>
</evidence>
<dbReference type="Proteomes" id="UP000536835">
    <property type="component" value="Unassembled WGS sequence"/>
</dbReference>
<name>A0A7Y3RL36_9PROT</name>
<proteinExistence type="predicted"/>
<dbReference type="GO" id="GO:0006950">
    <property type="term" value="P:response to stress"/>
    <property type="evidence" value="ECO:0007669"/>
    <property type="project" value="TreeGrafter"/>
</dbReference>
<protein>
    <submittedName>
        <fullName evidence="5">Winged helix-turn-helix transcriptional regulator</fullName>
    </submittedName>
</protein>
<dbReference type="InterPro" id="IPR039422">
    <property type="entry name" value="MarR/SlyA-like"/>
</dbReference>
<dbReference type="PANTHER" id="PTHR33164">
    <property type="entry name" value="TRANSCRIPTIONAL REGULATOR, MARR FAMILY"/>
    <property type="match status" value="1"/>
</dbReference>
<keyword evidence="3" id="KW-0804">Transcription</keyword>
<dbReference type="Pfam" id="PF12802">
    <property type="entry name" value="MarR_2"/>
    <property type="match status" value="1"/>
</dbReference>
<feature type="domain" description="HTH marR-type" evidence="4">
    <location>
        <begin position="50"/>
        <end position="183"/>
    </location>
</feature>
<dbReference type="SMART" id="SM00347">
    <property type="entry name" value="HTH_MARR"/>
    <property type="match status" value="1"/>
</dbReference>
<dbReference type="InterPro" id="IPR036390">
    <property type="entry name" value="WH_DNA-bd_sf"/>
</dbReference>
<dbReference type="GO" id="GO:0003700">
    <property type="term" value="F:DNA-binding transcription factor activity"/>
    <property type="evidence" value="ECO:0007669"/>
    <property type="project" value="InterPro"/>
</dbReference>
<dbReference type="SUPFAM" id="SSF46785">
    <property type="entry name" value="Winged helix' DNA-binding domain"/>
    <property type="match status" value="1"/>
</dbReference>
<dbReference type="PROSITE" id="PS50995">
    <property type="entry name" value="HTH_MARR_2"/>
    <property type="match status" value="1"/>
</dbReference>
<evidence type="ECO:0000313" key="6">
    <source>
        <dbReference type="Proteomes" id="UP000536835"/>
    </source>
</evidence>
<evidence type="ECO:0000256" key="3">
    <source>
        <dbReference type="ARBA" id="ARBA00023163"/>
    </source>
</evidence>
<keyword evidence="6" id="KW-1185">Reference proteome</keyword>
<evidence type="ECO:0000256" key="1">
    <source>
        <dbReference type="ARBA" id="ARBA00023015"/>
    </source>
</evidence>
<dbReference type="PANTHER" id="PTHR33164:SF57">
    <property type="entry name" value="MARR-FAMILY TRANSCRIPTIONAL REGULATOR"/>
    <property type="match status" value="1"/>
</dbReference>
<dbReference type="AlphaFoldDB" id="A0A7Y3RL36"/>
<comment type="caution">
    <text evidence="5">The sequence shown here is derived from an EMBL/GenBank/DDBJ whole genome shotgun (WGS) entry which is preliminary data.</text>
</comment>
<dbReference type="Gene3D" id="1.10.10.10">
    <property type="entry name" value="Winged helix-like DNA-binding domain superfamily/Winged helix DNA-binding domain"/>
    <property type="match status" value="1"/>
</dbReference>
<dbReference type="RefSeq" id="WP_173198019.1">
    <property type="nucleotide sequence ID" value="NZ_JABFCX010000002.1"/>
</dbReference>
<dbReference type="EMBL" id="JABFCX010000002">
    <property type="protein sequence ID" value="NNU16079.1"/>
    <property type="molecule type" value="Genomic_DNA"/>
</dbReference>
<dbReference type="PROSITE" id="PS01117">
    <property type="entry name" value="HTH_MARR_1"/>
    <property type="match status" value="1"/>
</dbReference>
<dbReference type="GO" id="GO:0003677">
    <property type="term" value="F:DNA binding"/>
    <property type="evidence" value="ECO:0007669"/>
    <property type="project" value="UniProtKB-KW"/>
</dbReference>